<gene>
    <name evidence="2" type="ORF">GGX14DRAFT_406203</name>
</gene>
<keyword evidence="3" id="KW-1185">Reference proteome</keyword>
<proteinExistence type="predicted"/>
<comment type="caution">
    <text evidence="2">The sequence shown here is derived from an EMBL/GenBank/DDBJ whole genome shotgun (WGS) entry which is preliminary data.</text>
</comment>
<protein>
    <submittedName>
        <fullName evidence="2">Uncharacterized protein</fullName>
    </submittedName>
</protein>
<name>A0AAD6UUY7_9AGAR</name>
<accession>A0AAD6UUY7</accession>
<organism evidence="2 3">
    <name type="scientific">Mycena pura</name>
    <dbReference type="NCBI Taxonomy" id="153505"/>
    <lineage>
        <taxon>Eukaryota</taxon>
        <taxon>Fungi</taxon>
        <taxon>Dikarya</taxon>
        <taxon>Basidiomycota</taxon>
        <taxon>Agaricomycotina</taxon>
        <taxon>Agaricomycetes</taxon>
        <taxon>Agaricomycetidae</taxon>
        <taxon>Agaricales</taxon>
        <taxon>Marasmiineae</taxon>
        <taxon>Mycenaceae</taxon>
        <taxon>Mycena</taxon>
    </lineage>
</organism>
<evidence type="ECO:0000313" key="3">
    <source>
        <dbReference type="Proteomes" id="UP001219525"/>
    </source>
</evidence>
<evidence type="ECO:0000313" key="2">
    <source>
        <dbReference type="EMBL" id="KAJ7192673.1"/>
    </source>
</evidence>
<dbReference type="Proteomes" id="UP001219525">
    <property type="component" value="Unassembled WGS sequence"/>
</dbReference>
<dbReference type="EMBL" id="JARJCW010000117">
    <property type="protein sequence ID" value="KAJ7192673.1"/>
    <property type="molecule type" value="Genomic_DNA"/>
</dbReference>
<evidence type="ECO:0000256" key="1">
    <source>
        <dbReference type="SAM" id="MobiDB-lite"/>
    </source>
</evidence>
<feature type="compositionally biased region" description="Low complexity" evidence="1">
    <location>
        <begin position="246"/>
        <end position="259"/>
    </location>
</feature>
<reference evidence="2" key="1">
    <citation type="submission" date="2023-03" db="EMBL/GenBank/DDBJ databases">
        <title>Massive genome expansion in bonnet fungi (Mycena s.s.) driven by repeated elements and novel gene families across ecological guilds.</title>
        <authorList>
            <consortium name="Lawrence Berkeley National Laboratory"/>
            <person name="Harder C.B."/>
            <person name="Miyauchi S."/>
            <person name="Viragh M."/>
            <person name="Kuo A."/>
            <person name="Thoen E."/>
            <person name="Andreopoulos B."/>
            <person name="Lu D."/>
            <person name="Skrede I."/>
            <person name="Drula E."/>
            <person name="Henrissat B."/>
            <person name="Morin E."/>
            <person name="Kohler A."/>
            <person name="Barry K."/>
            <person name="LaButti K."/>
            <person name="Morin E."/>
            <person name="Salamov A."/>
            <person name="Lipzen A."/>
            <person name="Mereny Z."/>
            <person name="Hegedus B."/>
            <person name="Baldrian P."/>
            <person name="Stursova M."/>
            <person name="Weitz H."/>
            <person name="Taylor A."/>
            <person name="Grigoriev I.V."/>
            <person name="Nagy L.G."/>
            <person name="Martin F."/>
            <person name="Kauserud H."/>
        </authorList>
    </citation>
    <scope>NUCLEOTIDE SEQUENCE</scope>
    <source>
        <strain evidence="2">9144</strain>
    </source>
</reference>
<dbReference type="AlphaFoldDB" id="A0AAD6UUY7"/>
<feature type="region of interest" description="Disordered" evidence="1">
    <location>
        <begin position="216"/>
        <end position="276"/>
    </location>
</feature>
<sequence>MSRWCSGIIGPWFNSRIHLIAASLTRDPDAWWRISPESNACVLRTPHTPSPLCRQNGLSSLRSNIRRPDGTLQVYGPIATNNRLITKSDRQLGYNRRARGHKQCLLHYSNEVVGMVEWPYPTRSVEEGALRVTPDELPAYRQTHDFLYPSCLCCVDSPDPLAYCETTLIQPTRGRLAGQWVFACPNFLCKFWIRIEGYYIAPTQLIRYYARRDAESGRPADVPYTGPEDFETTLSTPSRTLTFTAPSPSSSVTSPSSPSEHVIRPRASTQAASNRTARRAAARINTSIVPTNSPEPLPNPLSAFTTLMQLDADRNAGITEAAFCNLFVKCSVCKIYTTKSAFENHICRPRHVGSSDIIDLTINDSD</sequence>
<feature type="compositionally biased region" description="Low complexity" evidence="1">
    <location>
        <begin position="266"/>
        <end position="275"/>
    </location>
</feature>
<feature type="compositionally biased region" description="Polar residues" evidence="1">
    <location>
        <begin position="232"/>
        <end position="245"/>
    </location>
</feature>